<dbReference type="PROSITE" id="PS51194">
    <property type="entry name" value="HELICASE_CTER"/>
    <property type="match status" value="1"/>
</dbReference>
<dbReference type="PANTHER" id="PTHR47959">
    <property type="entry name" value="ATP-DEPENDENT RNA HELICASE RHLE-RELATED"/>
    <property type="match status" value="1"/>
</dbReference>
<protein>
    <submittedName>
        <fullName evidence="12">RNA helicase</fullName>
    </submittedName>
</protein>
<dbReference type="InterPro" id="IPR050079">
    <property type="entry name" value="DEAD_box_RNA_helicase"/>
</dbReference>
<evidence type="ECO:0000256" key="1">
    <source>
        <dbReference type="ARBA" id="ARBA00022741"/>
    </source>
</evidence>
<keyword evidence="13" id="KW-1185">Reference proteome</keyword>
<dbReference type="GO" id="GO:0005829">
    <property type="term" value="C:cytosol"/>
    <property type="evidence" value="ECO:0007669"/>
    <property type="project" value="TreeGrafter"/>
</dbReference>
<dbReference type="Gene3D" id="3.40.50.300">
    <property type="entry name" value="P-loop containing nucleotide triphosphate hydrolases"/>
    <property type="match status" value="2"/>
</dbReference>
<evidence type="ECO:0000259" key="9">
    <source>
        <dbReference type="PROSITE" id="PS51192"/>
    </source>
</evidence>
<feature type="region of interest" description="Disordered" evidence="8">
    <location>
        <begin position="113"/>
        <end position="141"/>
    </location>
</feature>
<feature type="short sequence motif" description="Q motif" evidence="6">
    <location>
        <begin position="44"/>
        <end position="72"/>
    </location>
</feature>
<dbReference type="PANTHER" id="PTHR47959:SF17">
    <property type="entry name" value="ATP-DEPENDENT RNA HELICASE DEAD BOX FAMILY"/>
    <property type="match status" value="1"/>
</dbReference>
<evidence type="ECO:0000256" key="6">
    <source>
        <dbReference type="PROSITE-ProRule" id="PRU00552"/>
    </source>
</evidence>
<sequence>MEQTSKLSALAQTYFPSSEENADAIVDAATAVGTVPAASADGQPTFAELGLNPAILTALTTAGYTSPTPVQQRAIPAALAGRDLLVSSPTGSGKTAAFMLPAIHRFAEMQASGELSNRAPAAHPRNQPAEPGEKPRKGQRVRRVAAQPLLLVLTPTRELAQQVSTAADTYGKQLRRLRTVSILGGMPYPRQLEMLAKQPEIIVATPGRLLDHISSGKIDLSQLMMLVLDEADRMLDMGFIDDIQTIVDATPESRQTLLFSATIDGRMGEITRRLLRNPETIEITRGSEQRTNANIEQTLHYVDDRAHKDRLLTHLLGNDALDQAIVFTSTKRDADLLADQLEQAGFDSAALHGDMPQGVRNRTLRALRERRVRVLVATDVAARGIDVPGITHVFNYDLPKFAEDYVHRIGRTGRAGRRGVAVSLAAHGEIGAVRRIERYTREPLPVNVVAGFEPRRSPPKGGAGSKRPGQGRGGPRHGQGNGGGRWSNSNSAPRYGSGNGGNGGSGGYQGGQRFGGNKPAGTPFERRESSGSQGGYQQSEGGNGGNGFSNGSATDRFERRSPRPADGNRQDRGGRSFDAPRQDRGFGSRSGGGGFSKRRSG</sequence>
<dbReference type="CDD" id="cd00268">
    <property type="entry name" value="DEADc"/>
    <property type="match status" value="1"/>
</dbReference>
<dbReference type="RefSeq" id="WP_150560796.1">
    <property type="nucleotide sequence ID" value="NZ_CABPST010000010.1"/>
</dbReference>
<evidence type="ECO:0000313" key="12">
    <source>
        <dbReference type="EMBL" id="VVE89575.1"/>
    </source>
</evidence>
<comment type="similarity">
    <text evidence="5 7">Belongs to the DEAD box helicase family.</text>
</comment>
<dbReference type="GO" id="GO:0005524">
    <property type="term" value="F:ATP binding"/>
    <property type="evidence" value="ECO:0007669"/>
    <property type="project" value="UniProtKB-KW"/>
</dbReference>
<keyword evidence="3 7" id="KW-0347">Helicase</keyword>
<dbReference type="PROSITE" id="PS51195">
    <property type="entry name" value="Q_MOTIF"/>
    <property type="match status" value="1"/>
</dbReference>
<name>A0A5E5BX44_9BURK</name>
<proteinExistence type="inferred from homology"/>
<feature type="compositionally biased region" description="Gly residues" evidence="8">
    <location>
        <begin position="497"/>
        <end position="514"/>
    </location>
</feature>
<dbReference type="InterPro" id="IPR014014">
    <property type="entry name" value="RNA_helicase_DEAD_Q_motif"/>
</dbReference>
<dbReference type="GO" id="GO:0003676">
    <property type="term" value="F:nucleic acid binding"/>
    <property type="evidence" value="ECO:0007669"/>
    <property type="project" value="InterPro"/>
</dbReference>
<evidence type="ECO:0000256" key="3">
    <source>
        <dbReference type="ARBA" id="ARBA00022806"/>
    </source>
</evidence>
<evidence type="ECO:0000259" key="11">
    <source>
        <dbReference type="PROSITE" id="PS51195"/>
    </source>
</evidence>
<dbReference type="AlphaFoldDB" id="A0A5E5BX44"/>
<evidence type="ECO:0000256" key="7">
    <source>
        <dbReference type="RuleBase" id="RU000492"/>
    </source>
</evidence>
<feature type="domain" description="Helicase C-terminal" evidence="10">
    <location>
        <begin position="294"/>
        <end position="456"/>
    </location>
</feature>
<dbReference type="SMART" id="SM00487">
    <property type="entry name" value="DEXDc"/>
    <property type="match status" value="1"/>
</dbReference>
<dbReference type="Pfam" id="PF00270">
    <property type="entry name" value="DEAD"/>
    <property type="match status" value="1"/>
</dbReference>
<dbReference type="PROSITE" id="PS00039">
    <property type="entry name" value="DEAD_ATP_HELICASE"/>
    <property type="match status" value="1"/>
</dbReference>
<dbReference type="GO" id="GO:0003724">
    <property type="term" value="F:RNA helicase activity"/>
    <property type="evidence" value="ECO:0007669"/>
    <property type="project" value="InterPro"/>
</dbReference>
<feature type="region of interest" description="Disordered" evidence="8">
    <location>
        <begin position="450"/>
        <end position="601"/>
    </location>
</feature>
<dbReference type="OrthoDB" id="5297934at2"/>
<dbReference type="Pfam" id="PF00271">
    <property type="entry name" value="Helicase_C"/>
    <property type="match status" value="1"/>
</dbReference>
<dbReference type="InterPro" id="IPR001650">
    <property type="entry name" value="Helicase_C-like"/>
</dbReference>
<organism evidence="12 13">
    <name type="scientific">Pandoraea bronchicola</name>
    <dbReference type="NCBI Taxonomy" id="2508287"/>
    <lineage>
        <taxon>Bacteria</taxon>
        <taxon>Pseudomonadati</taxon>
        <taxon>Pseudomonadota</taxon>
        <taxon>Betaproteobacteria</taxon>
        <taxon>Burkholderiales</taxon>
        <taxon>Burkholderiaceae</taxon>
        <taxon>Pandoraea</taxon>
    </lineage>
</organism>
<dbReference type="InterPro" id="IPR014001">
    <property type="entry name" value="Helicase_ATP-bd"/>
</dbReference>
<evidence type="ECO:0000256" key="4">
    <source>
        <dbReference type="ARBA" id="ARBA00022840"/>
    </source>
</evidence>
<evidence type="ECO:0000256" key="8">
    <source>
        <dbReference type="SAM" id="MobiDB-lite"/>
    </source>
</evidence>
<dbReference type="GO" id="GO:0016787">
    <property type="term" value="F:hydrolase activity"/>
    <property type="evidence" value="ECO:0007669"/>
    <property type="project" value="UniProtKB-KW"/>
</dbReference>
<dbReference type="SUPFAM" id="SSF52540">
    <property type="entry name" value="P-loop containing nucleoside triphosphate hydrolases"/>
    <property type="match status" value="1"/>
</dbReference>
<accession>A0A5E5BX44</accession>
<feature type="domain" description="DEAD-box RNA helicase Q" evidence="11">
    <location>
        <begin position="44"/>
        <end position="72"/>
    </location>
</feature>
<keyword evidence="2 7" id="KW-0378">Hydrolase</keyword>
<evidence type="ECO:0000313" key="13">
    <source>
        <dbReference type="Proteomes" id="UP000382040"/>
    </source>
</evidence>
<evidence type="ECO:0000259" key="10">
    <source>
        <dbReference type="PROSITE" id="PS51194"/>
    </source>
</evidence>
<dbReference type="CDD" id="cd18787">
    <property type="entry name" value="SF2_C_DEAD"/>
    <property type="match status" value="1"/>
</dbReference>
<dbReference type="InterPro" id="IPR044742">
    <property type="entry name" value="DEAD/DEAH_RhlB"/>
</dbReference>
<feature type="domain" description="Helicase ATP-binding" evidence="9">
    <location>
        <begin position="75"/>
        <end position="281"/>
    </location>
</feature>
<keyword evidence="1 7" id="KW-0547">Nucleotide-binding</keyword>
<feature type="compositionally biased region" description="Basic and acidic residues" evidence="8">
    <location>
        <begin position="555"/>
        <end position="586"/>
    </location>
</feature>
<dbReference type="InterPro" id="IPR027417">
    <property type="entry name" value="P-loop_NTPase"/>
</dbReference>
<gene>
    <name evidence="12" type="ORF">PBR20603_03547</name>
</gene>
<dbReference type="EMBL" id="CABPST010000010">
    <property type="protein sequence ID" value="VVE89575.1"/>
    <property type="molecule type" value="Genomic_DNA"/>
</dbReference>
<dbReference type="SMART" id="SM00490">
    <property type="entry name" value="HELICc"/>
    <property type="match status" value="1"/>
</dbReference>
<dbReference type="InterPro" id="IPR000629">
    <property type="entry name" value="RNA-helicase_DEAD-box_CS"/>
</dbReference>
<evidence type="ECO:0000256" key="2">
    <source>
        <dbReference type="ARBA" id="ARBA00022801"/>
    </source>
</evidence>
<dbReference type="InterPro" id="IPR011545">
    <property type="entry name" value="DEAD/DEAH_box_helicase_dom"/>
</dbReference>
<feature type="compositionally biased region" description="Gly residues" evidence="8">
    <location>
        <begin position="470"/>
        <end position="485"/>
    </location>
</feature>
<keyword evidence="4 7" id="KW-0067">ATP-binding</keyword>
<evidence type="ECO:0000256" key="5">
    <source>
        <dbReference type="ARBA" id="ARBA00038437"/>
    </source>
</evidence>
<dbReference type="Proteomes" id="UP000382040">
    <property type="component" value="Unassembled WGS sequence"/>
</dbReference>
<dbReference type="PROSITE" id="PS51192">
    <property type="entry name" value="HELICASE_ATP_BIND_1"/>
    <property type="match status" value="1"/>
</dbReference>
<reference evidence="12 13" key="1">
    <citation type="submission" date="2019-08" db="EMBL/GenBank/DDBJ databases">
        <authorList>
            <person name="Peeters C."/>
        </authorList>
    </citation>
    <scope>NUCLEOTIDE SEQUENCE [LARGE SCALE GENOMIC DNA]</scope>
    <source>
        <strain evidence="12 13">LMG 20603</strain>
    </source>
</reference>